<proteinExistence type="predicted"/>
<evidence type="ECO:0000313" key="3">
    <source>
        <dbReference type="Proteomes" id="UP000550260"/>
    </source>
</evidence>
<accession>A0A8E2B8J1</accession>
<organism evidence="2 3">
    <name type="scientific">Amycolatopsis echigonensis</name>
    <dbReference type="NCBI Taxonomy" id="2576905"/>
    <lineage>
        <taxon>Bacteria</taxon>
        <taxon>Bacillati</taxon>
        <taxon>Actinomycetota</taxon>
        <taxon>Actinomycetes</taxon>
        <taxon>Pseudonocardiales</taxon>
        <taxon>Pseudonocardiaceae</taxon>
        <taxon>Amycolatopsis</taxon>
    </lineage>
</organism>
<gene>
    <name evidence="2" type="ORF">H5411_38845</name>
</gene>
<dbReference type="InterPro" id="IPR024520">
    <property type="entry name" value="DUF3558"/>
</dbReference>
<evidence type="ECO:0000256" key="1">
    <source>
        <dbReference type="SAM" id="MobiDB-lite"/>
    </source>
</evidence>
<name>A0A8E2B8J1_9PSEU</name>
<evidence type="ECO:0000313" key="2">
    <source>
        <dbReference type="EMBL" id="MBB2505081.1"/>
    </source>
</evidence>
<protein>
    <submittedName>
        <fullName evidence="2">DUF3558 domain-containing protein</fullName>
    </submittedName>
</protein>
<sequence length="195" mass="19972">MAAAVASFGVAFIGGCGNSNPGTASPASGEAGPPASAGSQQVTAPKVATPLKIDKFLSDPCSMLTSAQLSSLQLSKAEAHSESTGIRCSWRFSDGYTAVSATFLTTVKDGLTNTYRQHATGYYRDGYFEPTVVNGFPAVMANTADRRKEGQASLIVGLSDQDEMLVLIQGVPGSNATTAATNVAKAVLSTVQGGQ</sequence>
<dbReference type="Proteomes" id="UP000550260">
    <property type="component" value="Unassembled WGS sequence"/>
</dbReference>
<dbReference type="EMBL" id="JACJHR010000090">
    <property type="protein sequence ID" value="MBB2505081.1"/>
    <property type="molecule type" value="Genomic_DNA"/>
</dbReference>
<comment type="caution">
    <text evidence="2">The sequence shown here is derived from an EMBL/GenBank/DDBJ whole genome shotgun (WGS) entry which is preliminary data.</text>
</comment>
<feature type="compositionally biased region" description="Low complexity" evidence="1">
    <location>
        <begin position="23"/>
        <end position="39"/>
    </location>
</feature>
<dbReference type="RefSeq" id="WP_101435470.1">
    <property type="nucleotide sequence ID" value="NZ_PJMY01000003.1"/>
</dbReference>
<feature type="region of interest" description="Disordered" evidence="1">
    <location>
        <begin position="23"/>
        <end position="43"/>
    </location>
</feature>
<dbReference type="Pfam" id="PF12079">
    <property type="entry name" value="DUF3558"/>
    <property type="match status" value="1"/>
</dbReference>
<dbReference type="AlphaFoldDB" id="A0A8E2B8J1"/>
<reference evidence="2 3" key="1">
    <citation type="submission" date="2020-08" db="EMBL/GenBank/DDBJ databases">
        <title>Amycolatopsis echigonensis JCM 21831.</title>
        <authorList>
            <person name="Tedsree N."/>
            <person name="Kuncharoen N."/>
            <person name="Likhitwitayawuid K."/>
            <person name="Tanasupawat S."/>
        </authorList>
    </citation>
    <scope>NUCLEOTIDE SEQUENCE [LARGE SCALE GENOMIC DNA]</scope>
    <source>
        <strain evidence="2 3">JCM 21831</strain>
    </source>
</reference>